<accession>A0ACC1Y8M0</accession>
<dbReference type="Proteomes" id="UP001164539">
    <property type="component" value="Chromosome 4"/>
</dbReference>
<reference evidence="1 2" key="1">
    <citation type="journal article" date="2023" name="Science">
        <title>Complex scaffold remodeling in plant triterpene biosynthesis.</title>
        <authorList>
            <person name="De La Pena R."/>
            <person name="Hodgson H."/>
            <person name="Liu J.C."/>
            <person name="Stephenson M.J."/>
            <person name="Martin A.C."/>
            <person name="Owen C."/>
            <person name="Harkess A."/>
            <person name="Leebens-Mack J."/>
            <person name="Jimenez L.E."/>
            <person name="Osbourn A."/>
            <person name="Sattely E.S."/>
        </authorList>
    </citation>
    <scope>NUCLEOTIDE SEQUENCE [LARGE SCALE GENOMIC DNA]</scope>
    <source>
        <strain evidence="2">cv. JPN11</strain>
        <tissue evidence="1">Leaf</tissue>
    </source>
</reference>
<keyword evidence="2" id="KW-1185">Reference proteome</keyword>
<name>A0ACC1Y8M0_MELAZ</name>
<evidence type="ECO:0000313" key="1">
    <source>
        <dbReference type="EMBL" id="KAJ4719799.1"/>
    </source>
</evidence>
<gene>
    <name evidence="1" type="ORF">OWV82_007723</name>
</gene>
<proteinExistence type="predicted"/>
<comment type="caution">
    <text evidence="1">The sequence shown here is derived from an EMBL/GenBank/DDBJ whole genome shotgun (WGS) entry which is preliminary data.</text>
</comment>
<dbReference type="EMBL" id="CM051397">
    <property type="protein sequence ID" value="KAJ4719799.1"/>
    <property type="molecule type" value="Genomic_DNA"/>
</dbReference>
<protein>
    <submittedName>
        <fullName evidence="1">Caffeoylshikimate esterase-like</fullName>
    </submittedName>
</protein>
<organism evidence="1 2">
    <name type="scientific">Melia azedarach</name>
    <name type="common">Chinaberry tree</name>
    <dbReference type="NCBI Taxonomy" id="155640"/>
    <lineage>
        <taxon>Eukaryota</taxon>
        <taxon>Viridiplantae</taxon>
        <taxon>Streptophyta</taxon>
        <taxon>Embryophyta</taxon>
        <taxon>Tracheophyta</taxon>
        <taxon>Spermatophyta</taxon>
        <taxon>Magnoliopsida</taxon>
        <taxon>eudicotyledons</taxon>
        <taxon>Gunneridae</taxon>
        <taxon>Pentapetalae</taxon>
        <taxon>rosids</taxon>
        <taxon>malvids</taxon>
        <taxon>Sapindales</taxon>
        <taxon>Meliaceae</taxon>
        <taxon>Melia</taxon>
    </lineage>
</organism>
<evidence type="ECO:0000313" key="2">
    <source>
        <dbReference type="Proteomes" id="UP001164539"/>
    </source>
</evidence>
<sequence length="305" mass="34776">MIMAAGNDENVKYEEEFITNSRGLKLFTCRWLPVNQEAKALIFICHGYAMECSITMKSTAIQLVNAGYAVYGIDYEGHGKSSGLQGYVENFDDLVEDCSTHFTSICEREENKGKMRFLLGESMGGAIALLLHRKMPDYWSGAILVAPMCKIADGMKPHPVMIGILTKLSRWLPTWKAIKSQDIIELAFKEPAVRKQVRENKYCYKGPPRMKTGYELFRISLDIEKRLQEVSLPFLVLHGEEDKVTDQKVSKQLFELASSKDKNIKLYQGMWHGLLYGEPEENINIVFKDIIDWLDRRASSANCKI</sequence>